<evidence type="ECO:0000259" key="2">
    <source>
        <dbReference type="Pfam" id="PF14534"/>
    </source>
</evidence>
<dbReference type="Proteomes" id="UP000578091">
    <property type="component" value="Unassembled WGS sequence"/>
</dbReference>
<keyword evidence="4" id="KW-1185">Reference proteome</keyword>
<evidence type="ECO:0000256" key="1">
    <source>
        <dbReference type="SAM" id="Phobius"/>
    </source>
</evidence>
<gene>
    <name evidence="3" type="ORF">H0E84_07480</name>
</gene>
<dbReference type="RefSeq" id="WP_180678015.1">
    <property type="nucleotide sequence ID" value="NZ_JACCKA010000049.1"/>
</dbReference>
<name>A0A853JBL1_9GAMM</name>
<dbReference type="Gene3D" id="3.10.450.50">
    <property type="match status" value="1"/>
</dbReference>
<sequence length="343" mass="37815">MDPRTRGHRDAHAGALRLDPDRDAGVVHRRVAGMRAVLSLALLLAAAAAFADDGRNPDFDFEFGAWTAHISRLVAPLSGSNEWVEYSGTSVVTPVWDGRANLGELLVDGPAGRIEGMSLRVFDPASGQWRIHWTNARQGHVGEAMVGGFTDGRGLFYNTEIFEGRPVQVRFVFSDITASTFRLEQAFSADDGASWEANWIATFARDTVAGEGDGHDNAATLWMAIDDAWNARDAPRFASLFTEDAIMVFFDREETLSGRDAIRDAFTERFPQIAAQYAHRSAVTRVRAVAHGVLVVDGTVDVVRHMADPMAEPETFRSFRVSSVMVHAGNAWRFRDMRIHPSP</sequence>
<feature type="domain" description="DUF4440" evidence="2">
    <location>
        <begin position="224"/>
        <end position="333"/>
    </location>
</feature>
<keyword evidence="1" id="KW-1133">Transmembrane helix</keyword>
<dbReference type="InterPro" id="IPR027843">
    <property type="entry name" value="DUF4440"/>
</dbReference>
<proteinExistence type="predicted"/>
<dbReference type="AlphaFoldDB" id="A0A853JBL1"/>
<evidence type="ECO:0000313" key="4">
    <source>
        <dbReference type="Proteomes" id="UP000578091"/>
    </source>
</evidence>
<dbReference type="EMBL" id="JACCKA010000049">
    <property type="protein sequence ID" value="NZA26225.1"/>
    <property type="molecule type" value="Genomic_DNA"/>
</dbReference>
<dbReference type="InterPro" id="IPR011944">
    <property type="entry name" value="Steroid_delta5-4_isomerase"/>
</dbReference>
<evidence type="ECO:0000313" key="3">
    <source>
        <dbReference type="EMBL" id="NZA26225.1"/>
    </source>
</evidence>
<feature type="transmembrane region" description="Helical" evidence="1">
    <location>
        <begin position="32"/>
        <end position="51"/>
    </location>
</feature>
<comment type="caution">
    <text evidence="3">The sequence shown here is derived from an EMBL/GenBank/DDBJ whole genome shotgun (WGS) entry which is preliminary data.</text>
</comment>
<keyword evidence="1" id="KW-0812">Transmembrane</keyword>
<reference evidence="3 4" key="1">
    <citation type="submission" date="2020-07" db="EMBL/GenBank/DDBJ databases">
        <title>Luteimonas sp. SJ-92.</title>
        <authorList>
            <person name="Huang X.-X."/>
            <person name="Xu L."/>
            <person name="Sun J.-Q."/>
        </authorList>
    </citation>
    <scope>NUCLEOTIDE SEQUENCE [LARGE SCALE GENOMIC DNA]</scope>
    <source>
        <strain evidence="3 4">SJ-92</strain>
    </source>
</reference>
<dbReference type="SUPFAM" id="SSF54427">
    <property type="entry name" value="NTF2-like"/>
    <property type="match status" value="1"/>
</dbReference>
<organism evidence="3 4">
    <name type="scientific">Luteimonas salinisoli</name>
    <dbReference type="NCBI Taxonomy" id="2752307"/>
    <lineage>
        <taxon>Bacteria</taxon>
        <taxon>Pseudomonadati</taxon>
        <taxon>Pseudomonadota</taxon>
        <taxon>Gammaproteobacteria</taxon>
        <taxon>Lysobacterales</taxon>
        <taxon>Lysobacteraceae</taxon>
        <taxon>Luteimonas</taxon>
    </lineage>
</organism>
<dbReference type="NCBIfam" id="TIGR02246">
    <property type="entry name" value="SgcJ/EcaC family oxidoreductase"/>
    <property type="match status" value="1"/>
</dbReference>
<accession>A0A853JBL1</accession>
<protein>
    <submittedName>
        <fullName evidence="3">SgcJ/EcaC family oxidoreductase</fullName>
    </submittedName>
</protein>
<keyword evidence="1" id="KW-0472">Membrane</keyword>
<dbReference type="Pfam" id="PF14534">
    <property type="entry name" value="DUF4440"/>
    <property type="match status" value="1"/>
</dbReference>
<dbReference type="InterPro" id="IPR032710">
    <property type="entry name" value="NTF2-like_dom_sf"/>
</dbReference>